<feature type="domain" description="Coenzyme F420:L-glutamate ligase-like" evidence="8">
    <location>
        <begin position="12"/>
        <end position="224"/>
    </location>
</feature>
<evidence type="ECO:0000256" key="6">
    <source>
        <dbReference type="ARBA" id="ARBA00023134"/>
    </source>
</evidence>
<gene>
    <name evidence="9" type="ORF">RxyAA322_02400</name>
</gene>
<keyword evidence="4" id="KW-0460">Magnesium</keyword>
<proteinExistence type="predicted"/>
<dbReference type="SUPFAM" id="SSF144010">
    <property type="entry name" value="CofE-like"/>
    <property type="match status" value="1"/>
</dbReference>
<sequence length="247" mass="26483">MRPLEILPVEGMPEVHPGDDLAALILASAKDTLAPGDVLVVTHKVVSKAEGRLVDLREVHPSPLAKSFAARHGKDPRHVEVVLRESRRIVRMERGLIIAETHHGFVCANAGVDASNVPGDETVCLLPLDPDASAARLARTLRERSGLELPVVISDSFGRPWRNGIANVAIGLSGMNPFADYRGQLDPHGRTLEASVLAVADELAAAAELVMGKTSAVPAAIVRNYPYEPAPGSAKDLLMEPEKDLFR</sequence>
<dbReference type="Pfam" id="PF01996">
    <property type="entry name" value="F420_ligase"/>
    <property type="match status" value="1"/>
</dbReference>
<evidence type="ECO:0000313" key="10">
    <source>
        <dbReference type="Proteomes" id="UP000318065"/>
    </source>
</evidence>
<keyword evidence="1 9" id="KW-0436">Ligase</keyword>
<dbReference type="Gene3D" id="3.30.1330.100">
    <property type="entry name" value="CofE-like"/>
    <property type="match status" value="1"/>
</dbReference>
<dbReference type="GO" id="GO:0052618">
    <property type="term" value="F:coenzyme F420-0:L-glutamate ligase activity"/>
    <property type="evidence" value="ECO:0007669"/>
    <property type="project" value="TreeGrafter"/>
</dbReference>
<keyword evidence="5" id="KW-0630">Potassium</keyword>
<keyword evidence="10" id="KW-1185">Reference proteome</keyword>
<evidence type="ECO:0000313" key="9">
    <source>
        <dbReference type="EMBL" id="BBL78386.1"/>
    </source>
</evidence>
<evidence type="ECO:0000259" key="8">
    <source>
        <dbReference type="Pfam" id="PF01996"/>
    </source>
</evidence>
<dbReference type="EMBL" id="AP019791">
    <property type="protein sequence ID" value="BBL78386.1"/>
    <property type="molecule type" value="Genomic_DNA"/>
</dbReference>
<name>A0A510HEL5_9ACTN</name>
<dbReference type="Proteomes" id="UP000318065">
    <property type="component" value="Chromosome"/>
</dbReference>
<keyword evidence="3" id="KW-0547">Nucleotide-binding</keyword>
<dbReference type="GO" id="GO:0005525">
    <property type="term" value="F:GTP binding"/>
    <property type="evidence" value="ECO:0007669"/>
    <property type="project" value="UniProtKB-KW"/>
</dbReference>
<dbReference type="AlphaFoldDB" id="A0A510HEL5"/>
<evidence type="ECO:0000256" key="3">
    <source>
        <dbReference type="ARBA" id="ARBA00022741"/>
    </source>
</evidence>
<reference evidence="9" key="1">
    <citation type="journal article" date="2019" name="Microbiol. Resour. Announc.">
        <title>Complete Genome Sequence of Rubrobacter xylanophilus Strain AA3-22, Isolated from Arima Onsen in Japan.</title>
        <authorList>
            <person name="Tomariguchi N."/>
            <person name="Miyazaki K."/>
        </authorList>
    </citation>
    <scope>NUCLEOTIDE SEQUENCE [LARGE SCALE GENOMIC DNA]</scope>
    <source>
        <strain evidence="9">AA3-22</strain>
    </source>
</reference>
<dbReference type="InterPro" id="IPR002847">
    <property type="entry name" value="F420-0_gamma-glut_ligase-dom"/>
</dbReference>
<dbReference type="PANTHER" id="PTHR47917:SF1">
    <property type="entry name" value="COENZYME F420:L-GLUTAMATE LIGASE"/>
    <property type="match status" value="1"/>
</dbReference>
<evidence type="ECO:0000256" key="5">
    <source>
        <dbReference type="ARBA" id="ARBA00022958"/>
    </source>
</evidence>
<dbReference type="InterPro" id="IPR008225">
    <property type="entry name" value="F420-0_g-glutamyl_ligase"/>
</dbReference>
<evidence type="ECO:0000256" key="2">
    <source>
        <dbReference type="ARBA" id="ARBA00022723"/>
    </source>
</evidence>
<protein>
    <submittedName>
        <fullName evidence="9">F420-0--gamma-glutamyl ligase</fullName>
    </submittedName>
</protein>
<keyword evidence="2" id="KW-0479">Metal-binding</keyword>
<organism evidence="9 10">
    <name type="scientific">Rubrobacter xylanophilus</name>
    <dbReference type="NCBI Taxonomy" id="49319"/>
    <lineage>
        <taxon>Bacteria</taxon>
        <taxon>Bacillati</taxon>
        <taxon>Actinomycetota</taxon>
        <taxon>Rubrobacteria</taxon>
        <taxon>Rubrobacterales</taxon>
        <taxon>Rubrobacteraceae</taxon>
        <taxon>Rubrobacter</taxon>
    </lineage>
</organism>
<evidence type="ECO:0000256" key="1">
    <source>
        <dbReference type="ARBA" id="ARBA00022598"/>
    </source>
</evidence>
<dbReference type="NCBIfam" id="TIGR01916">
    <property type="entry name" value="F420_cofE"/>
    <property type="match status" value="1"/>
</dbReference>
<dbReference type="GO" id="GO:0046872">
    <property type="term" value="F:metal ion binding"/>
    <property type="evidence" value="ECO:0007669"/>
    <property type="project" value="UniProtKB-KW"/>
</dbReference>
<evidence type="ECO:0000256" key="7">
    <source>
        <dbReference type="ARBA" id="ARBA00023211"/>
    </source>
</evidence>
<evidence type="ECO:0000256" key="4">
    <source>
        <dbReference type="ARBA" id="ARBA00022842"/>
    </source>
</evidence>
<dbReference type="Gene3D" id="3.90.1660.10">
    <property type="entry name" value="CofE-like domain"/>
    <property type="match status" value="1"/>
</dbReference>
<dbReference type="PANTHER" id="PTHR47917">
    <property type="match status" value="1"/>
</dbReference>
<keyword evidence="6" id="KW-0342">GTP-binding</keyword>
<keyword evidence="7" id="KW-0464">Manganese</keyword>
<accession>A0A510HEL5</accession>